<evidence type="ECO:0000256" key="3">
    <source>
        <dbReference type="SAM" id="SignalP"/>
    </source>
</evidence>
<dbReference type="RefSeq" id="WP_246409313.1">
    <property type="nucleotide sequence ID" value="NZ_JACIDS010000002.1"/>
</dbReference>
<dbReference type="GO" id="GO:0030288">
    <property type="term" value="C:outer membrane-bounded periplasmic space"/>
    <property type="evidence" value="ECO:0007669"/>
    <property type="project" value="TreeGrafter"/>
</dbReference>
<dbReference type="PANTHER" id="PTHR30036">
    <property type="entry name" value="D-XYLOSE-BINDING PERIPLASMIC PROTEIN"/>
    <property type="match status" value="1"/>
</dbReference>
<proteinExistence type="inferred from homology"/>
<feature type="signal peptide" evidence="3">
    <location>
        <begin position="1"/>
        <end position="29"/>
    </location>
</feature>
<dbReference type="GO" id="GO:0030246">
    <property type="term" value="F:carbohydrate binding"/>
    <property type="evidence" value="ECO:0007669"/>
    <property type="project" value="TreeGrafter"/>
</dbReference>
<comment type="subcellular location">
    <subcellularLocation>
        <location evidence="1">Periplasm</location>
    </subcellularLocation>
</comment>
<accession>A0A840AMW6</accession>
<protein>
    <submittedName>
        <fullName evidence="5">Ribose transport system substrate-binding protein</fullName>
    </submittedName>
</protein>
<dbReference type="InterPro" id="IPR050555">
    <property type="entry name" value="Bact_Solute-Bind_Prot2"/>
</dbReference>
<comment type="similarity">
    <text evidence="2">Belongs to the bacterial solute-binding protein 2 family.</text>
</comment>
<evidence type="ECO:0000313" key="5">
    <source>
        <dbReference type="EMBL" id="MBB3930231.1"/>
    </source>
</evidence>
<feature type="chain" id="PRO_5032684432" evidence="3">
    <location>
        <begin position="30"/>
        <end position="374"/>
    </location>
</feature>
<dbReference type="EMBL" id="JACIDS010000002">
    <property type="protein sequence ID" value="MBB3930231.1"/>
    <property type="molecule type" value="Genomic_DNA"/>
</dbReference>
<dbReference type="InterPro" id="IPR025997">
    <property type="entry name" value="SBP_2_dom"/>
</dbReference>
<evidence type="ECO:0000313" key="6">
    <source>
        <dbReference type="Proteomes" id="UP000553963"/>
    </source>
</evidence>
<gene>
    <name evidence="5" type="ORF">GGR25_001270</name>
</gene>
<evidence type="ECO:0000259" key="4">
    <source>
        <dbReference type="Pfam" id="PF13407"/>
    </source>
</evidence>
<reference evidence="5 6" key="1">
    <citation type="submission" date="2020-08" db="EMBL/GenBank/DDBJ databases">
        <title>Genomic Encyclopedia of Type Strains, Phase IV (KMG-IV): sequencing the most valuable type-strain genomes for metagenomic binning, comparative biology and taxonomic classification.</title>
        <authorList>
            <person name="Goeker M."/>
        </authorList>
    </citation>
    <scope>NUCLEOTIDE SEQUENCE [LARGE SCALE GENOMIC DNA]</scope>
    <source>
        <strain evidence="5 6">DSM 25966</strain>
    </source>
</reference>
<comment type="caution">
    <text evidence="5">The sequence shown here is derived from an EMBL/GenBank/DDBJ whole genome shotgun (WGS) entry which is preliminary data.</text>
</comment>
<dbReference type="Proteomes" id="UP000553963">
    <property type="component" value="Unassembled WGS sequence"/>
</dbReference>
<dbReference type="PANTHER" id="PTHR30036:SF7">
    <property type="entry name" value="ABC TRANSPORTER PERIPLASMIC-BINDING PROTEIN YPHF"/>
    <property type="match status" value="1"/>
</dbReference>
<dbReference type="AlphaFoldDB" id="A0A840AMW6"/>
<evidence type="ECO:0000256" key="2">
    <source>
        <dbReference type="ARBA" id="ARBA00007639"/>
    </source>
</evidence>
<dbReference type="SUPFAM" id="SSF53822">
    <property type="entry name" value="Periplasmic binding protein-like I"/>
    <property type="match status" value="1"/>
</dbReference>
<dbReference type="Gene3D" id="3.40.50.2300">
    <property type="match status" value="2"/>
</dbReference>
<sequence>MSFLRSRLLAMTGLAVVASLSGAVLSAHAAGVTVPDSAKTHTMPWGEFKLAPRIVEKLAKGEKANIVVGIEGTGLPIQGAEMRMGTAKGCETANTMLPADCRMVGPVNPDTTQQLAELETLLNSGQVDCLALQPPLPNQFTAIINKYAAAGIPVFTLNIDAPKAKRFAFYALNEVQAGTINGEETAKLVKAQGIDVKEIALGSGAPDQPWAQARMEGFIKGYKSVFPDAKFFNDAKSGIPTGKNFTTQEVLNSVTPFLTAHPEVTLFFHTDQGVEGVGNVIRNLKLGGKVFTSGFNVSGAILDSVGAGTTLVTIDQGFDNQAQAPVEQCAKYLTTGETPADPLQYLRPIVITQKGGDAQIDVDAARARLKAASN</sequence>
<keyword evidence="3" id="KW-0732">Signal</keyword>
<keyword evidence="6" id="KW-1185">Reference proteome</keyword>
<organism evidence="5 6">
    <name type="scientific">Kaistia hirudinis</name>
    <dbReference type="NCBI Taxonomy" id="1293440"/>
    <lineage>
        <taxon>Bacteria</taxon>
        <taxon>Pseudomonadati</taxon>
        <taxon>Pseudomonadota</taxon>
        <taxon>Alphaproteobacteria</taxon>
        <taxon>Hyphomicrobiales</taxon>
        <taxon>Kaistiaceae</taxon>
        <taxon>Kaistia</taxon>
    </lineage>
</organism>
<evidence type="ECO:0000256" key="1">
    <source>
        <dbReference type="ARBA" id="ARBA00004418"/>
    </source>
</evidence>
<dbReference type="Pfam" id="PF13407">
    <property type="entry name" value="Peripla_BP_4"/>
    <property type="match status" value="1"/>
</dbReference>
<feature type="domain" description="Periplasmic binding protein" evidence="4">
    <location>
        <begin position="79"/>
        <end position="336"/>
    </location>
</feature>
<name>A0A840AMW6_9HYPH</name>
<dbReference type="InterPro" id="IPR028082">
    <property type="entry name" value="Peripla_BP_I"/>
</dbReference>